<name>A0A8J6M4V9_9FIRM</name>
<evidence type="ECO:0000313" key="2">
    <source>
        <dbReference type="EMBL" id="MBC5733052.1"/>
    </source>
</evidence>
<sequence>MNVFETLPPISPRMGFLRTVSGWLDAALVEFGPEGTMHYAQSALQGGAENLFTSGMEERQVIFGDTRPLEDALRAVDAARAPGLLFLTSSPVSEIIGADLEQVRRQLQPGLRARLSVWDRVPVQGTEQDGQRSAYAAGADYLRTLPPKADRGAAGGVVVLGLDQTDWNGRSDLNELRRMFADYFGLACRNDPQGRYRLEELRSARLLLAASPAALPLAEAAQALWGVPVCRGLPYGVRGSARLVESVSRLLEQAPSPAWSADRREAEQAVREFQFALRPWPKRELRLCVRPERAACLASFLSGELKLSVSTPPEHAFLTQPPAGAVLLGSGILCRLYPQHPSLCLDTPVLHQQLFSTHLPFAGIRGTANLLSALYPLLTEDV</sequence>
<protein>
    <recommendedName>
        <fullName evidence="1">Nitrogenase/oxidoreductase component 1 domain-containing protein</fullName>
    </recommendedName>
</protein>
<accession>A0A8J6M4V9</accession>
<dbReference type="Pfam" id="PF00148">
    <property type="entry name" value="Oxidored_nitro"/>
    <property type="match status" value="1"/>
</dbReference>
<dbReference type="PANTHER" id="PTHR42956:SF1">
    <property type="entry name" value="NITROGENASE IRON-MOLYBDENUM COFACTOR BIOSYNTHESIS PROTEIN NIFE"/>
    <property type="match status" value="1"/>
</dbReference>
<keyword evidence="3" id="KW-1185">Reference proteome</keyword>
<proteinExistence type="predicted"/>
<evidence type="ECO:0000259" key="1">
    <source>
        <dbReference type="Pfam" id="PF00148"/>
    </source>
</evidence>
<organism evidence="2 3">
    <name type="scientific">Lawsonibacter hominis</name>
    <dbReference type="NCBI Taxonomy" id="2763053"/>
    <lineage>
        <taxon>Bacteria</taxon>
        <taxon>Bacillati</taxon>
        <taxon>Bacillota</taxon>
        <taxon>Clostridia</taxon>
        <taxon>Eubacteriales</taxon>
        <taxon>Oscillospiraceae</taxon>
        <taxon>Lawsonibacter</taxon>
    </lineage>
</organism>
<comment type="caution">
    <text evidence="2">The sequence shown here is derived from an EMBL/GenBank/DDBJ whole genome shotgun (WGS) entry which is preliminary data.</text>
</comment>
<gene>
    <name evidence="2" type="ORF">H8S57_04830</name>
</gene>
<dbReference type="GO" id="GO:0016491">
    <property type="term" value="F:oxidoreductase activity"/>
    <property type="evidence" value="ECO:0007669"/>
    <property type="project" value="InterPro"/>
</dbReference>
<dbReference type="Proteomes" id="UP000661435">
    <property type="component" value="Unassembled WGS sequence"/>
</dbReference>
<evidence type="ECO:0000313" key="3">
    <source>
        <dbReference type="Proteomes" id="UP000661435"/>
    </source>
</evidence>
<dbReference type="InterPro" id="IPR049939">
    <property type="entry name" value="NifE-like"/>
</dbReference>
<reference evidence="2" key="1">
    <citation type="submission" date="2020-08" db="EMBL/GenBank/DDBJ databases">
        <title>Genome public.</title>
        <authorList>
            <person name="Liu C."/>
            <person name="Sun Q."/>
        </authorList>
    </citation>
    <scope>NUCLEOTIDE SEQUENCE</scope>
    <source>
        <strain evidence="2">NSJ-51</strain>
    </source>
</reference>
<dbReference type="Gene3D" id="3.40.50.1980">
    <property type="entry name" value="Nitrogenase molybdenum iron protein domain"/>
    <property type="match status" value="2"/>
</dbReference>
<dbReference type="RefSeq" id="WP_186906946.1">
    <property type="nucleotide sequence ID" value="NZ_JACOPP010000004.1"/>
</dbReference>
<dbReference type="AlphaFoldDB" id="A0A8J6M4V9"/>
<feature type="domain" description="Nitrogenase/oxidoreductase component 1" evidence="1">
    <location>
        <begin position="13"/>
        <end position="305"/>
    </location>
</feature>
<dbReference type="PANTHER" id="PTHR42956">
    <property type="entry name" value="NITROGENASE IRON-MOLYBDENUM COFACTOR BIOSYNTHESIS PROTEIN NIFE"/>
    <property type="match status" value="1"/>
</dbReference>
<dbReference type="InterPro" id="IPR000510">
    <property type="entry name" value="Nase/OxRdtase_comp1"/>
</dbReference>
<dbReference type="EMBL" id="JACOPP010000004">
    <property type="protein sequence ID" value="MBC5733052.1"/>
    <property type="molecule type" value="Genomic_DNA"/>
</dbReference>
<dbReference type="SUPFAM" id="SSF53807">
    <property type="entry name" value="Helical backbone' metal receptor"/>
    <property type="match status" value="1"/>
</dbReference>